<evidence type="ECO:0000259" key="3">
    <source>
        <dbReference type="Pfam" id="PF01478"/>
    </source>
</evidence>
<comment type="caution">
    <text evidence="4">The sequence shown here is derived from an EMBL/GenBank/DDBJ whole genome shotgun (WGS) entry which is preliminary data.</text>
</comment>
<organism evidence="4 5">
    <name type="scientific">Tectimicrobiota bacterium</name>
    <dbReference type="NCBI Taxonomy" id="2528274"/>
    <lineage>
        <taxon>Bacteria</taxon>
        <taxon>Pseudomonadati</taxon>
        <taxon>Nitrospinota/Tectimicrobiota group</taxon>
        <taxon>Candidatus Tectimicrobiota</taxon>
    </lineage>
</organism>
<proteinExistence type="inferred from homology"/>
<dbReference type="AlphaFoldDB" id="A0A932ZU67"/>
<accession>A0A932ZU67</accession>
<dbReference type="Pfam" id="PF01478">
    <property type="entry name" value="Peptidase_A24"/>
    <property type="match status" value="1"/>
</dbReference>
<gene>
    <name evidence="4" type="ORF">HY618_02995</name>
</gene>
<dbReference type="GO" id="GO:0005886">
    <property type="term" value="C:plasma membrane"/>
    <property type="evidence" value="ECO:0007669"/>
    <property type="project" value="TreeGrafter"/>
</dbReference>
<name>A0A932ZU67_UNCTE</name>
<dbReference type="InterPro" id="IPR000045">
    <property type="entry name" value="Prepilin_IV_endopep_pep"/>
</dbReference>
<feature type="transmembrane region" description="Helical" evidence="2">
    <location>
        <begin position="96"/>
        <end position="116"/>
    </location>
</feature>
<evidence type="ECO:0000313" key="4">
    <source>
        <dbReference type="EMBL" id="MBI4251401.1"/>
    </source>
</evidence>
<evidence type="ECO:0000313" key="5">
    <source>
        <dbReference type="Proteomes" id="UP000752292"/>
    </source>
</evidence>
<comment type="similarity">
    <text evidence="1">Belongs to the peptidase A24 family.</text>
</comment>
<dbReference type="PANTHER" id="PTHR30487">
    <property type="entry name" value="TYPE 4 PREPILIN-LIKE PROTEINS LEADER PEPTIDE-PROCESSING ENZYME"/>
    <property type="match status" value="1"/>
</dbReference>
<keyword evidence="2" id="KW-1133">Transmembrane helix</keyword>
<dbReference type="PANTHER" id="PTHR30487:SF0">
    <property type="entry name" value="PREPILIN LEADER PEPTIDASE_N-METHYLTRANSFERASE-RELATED"/>
    <property type="match status" value="1"/>
</dbReference>
<keyword evidence="2" id="KW-0812">Transmembrane</keyword>
<dbReference type="Proteomes" id="UP000752292">
    <property type="component" value="Unassembled WGS sequence"/>
</dbReference>
<dbReference type="GO" id="GO:0006465">
    <property type="term" value="P:signal peptide processing"/>
    <property type="evidence" value="ECO:0007669"/>
    <property type="project" value="TreeGrafter"/>
</dbReference>
<evidence type="ECO:0000256" key="1">
    <source>
        <dbReference type="ARBA" id="ARBA00005801"/>
    </source>
</evidence>
<dbReference type="InterPro" id="IPR050882">
    <property type="entry name" value="Prepilin_peptidase/N-MTase"/>
</dbReference>
<keyword evidence="2" id="KW-0472">Membrane</keyword>
<evidence type="ECO:0000256" key="2">
    <source>
        <dbReference type="SAM" id="Phobius"/>
    </source>
</evidence>
<dbReference type="Gene3D" id="1.20.120.1220">
    <property type="match status" value="1"/>
</dbReference>
<dbReference type="GO" id="GO:0004190">
    <property type="term" value="F:aspartic-type endopeptidase activity"/>
    <property type="evidence" value="ECO:0007669"/>
    <property type="project" value="InterPro"/>
</dbReference>
<feature type="transmembrane region" description="Helical" evidence="2">
    <location>
        <begin position="123"/>
        <end position="140"/>
    </location>
</feature>
<reference evidence="4" key="1">
    <citation type="submission" date="2020-07" db="EMBL/GenBank/DDBJ databases">
        <title>Huge and variable diversity of episymbiotic CPR bacteria and DPANN archaea in groundwater ecosystems.</title>
        <authorList>
            <person name="He C.Y."/>
            <person name="Keren R."/>
            <person name="Whittaker M."/>
            <person name="Farag I.F."/>
            <person name="Doudna J."/>
            <person name="Cate J.H.D."/>
            <person name="Banfield J.F."/>
        </authorList>
    </citation>
    <scope>NUCLEOTIDE SEQUENCE</scope>
    <source>
        <strain evidence="4">NC_groundwater_1370_Ag_S-0.2um_69_93</strain>
    </source>
</reference>
<dbReference type="EMBL" id="JACQRX010000135">
    <property type="protein sequence ID" value="MBI4251401.1"/>
    <property type="molecule type" value="Genomic_DNA"/>
</dbReference>
<feature type="transmembrane region" description="Helical" evidence="2">
    <location>
        <begin position="53"/>
        <end position="76"/>
    </location>
</feature>
<protein>
    <submittedName>
        <fullName evidence="4">Prepilin peptidase</fullName>
    </submittedName>
</protein>
<feature type="domain" description="Prepilin type IV endopeptidase peptidase" evidence="3">
    <location>
        <begin position="10"/>
        <end position="112"/>
    </location>
</feature>
<sequence>MSFWAVRLGVLVVLAAGATYWDMRFRRVPDALTVSCALAGLLIGGLEKGGAGLLPPAAGLVLGGGVFLPFVILGYVGAGDLKLLAAAGSLLGPAGTVWAVLFGSVLGGVWALAWLAVRGRGRWLPYAPPLAAGALASFFVA</sequence>